<reference evidence="2 3" key="1">
    <citation type="submission" date="2019-05" db="EMBL/GenBank/DDBJ databases">
        <title>Emergence of the Ug99 lineage of the wheat stem rust pathogen through somatic hybridization.</title>
        <authorList>
            <person name="Li F."/>
            <person name="Upadhyaya N.M."/>
            <person name="Sperschneider J."/>
            <person name="Matny O."/>
            <person name="Nguyen-Phuc H."/>
            <person name="Mago R."/>
            <person name="Raley C."/>
            <person name="Miller M.E."/>
            <person name="Silverstein K.A.T."/>
            <person name="Henningsen E."/>
            <person name="Hirsch C.D."/>
            <person name="Visser B."/>
            <person name="Pretorius Z.A."/>
            <person name="Steffenson B.J."/>
            <person name="Schwessinger B."/>
            <person name="Dodds P.N."/>
            <person name="Figueroa M."/>
        </authorList>
    </citation>
    <scope>NUCLEOTIDE SEQUENCE [LARGE SCALE GENOMIC DNA]</scope>
    <source>
        <strain evidence="2 3">Ug99</strain>
    </source>
</reference>
<sequence>MSHVVLDAIDVAFAGVADRVTCERLLIPAAFAKWRADGKQNLPSSQHPNGPGLGGHKTVLKPNPAASSTNPLDRGPEAPREAILSKRGC</sequence>
<evidence type="ECO:0000256" key="1">
    <source>
        <dbReference type="SAM" id="MobiDB-lite"/>
    </source>
</evidence>
<feature type="region of interest" description="Disordered" evidence="1">
    <location>
        <begin position="38"/>
        <end position="89"/>
    </location>
</feature>
<feature type="compositionally biased region" description="Basic and acidic residues" evidence="1">
    <location>
        <begin position="74"/>
        <end position="89"/>
    </location>
</feature>
<protein>
    <submittedName>
        <fullName evidence="2">Uncharacterized protein</fullName>
    </submittedName>
</protein>
<proteinExistence type="predicted"/>
<evidence type="ECO:0000313" key="3">
    <source>
        <dbReference type="Proteomes" id="UP000325313"/>
    </source>
</evidence>
<accession>A0A5B0P5W4</accession>
<dbReference type="Proteomes" id="UP000325313">
    <property type="component" value="Unassembled WGS sequence"/>
</dbReference>
<organism evidence="2 3">
    <name type="scientific">Puccinia graminis f. sp. tritici</name>
    <dbReference type="NCBI Taxonomy" id="56615"/>
    <lineage>
        <taxon>Eukaryota</taxon>
        <taxon>Fungi</taxon>
        <taxon>Dikarya</taxon>
        <taxon>Basidiomycota</taxon>
        <taxon>Pucciniomycotina</taxon>
        <taxon>Pucciniomycetes</taxon>
        <taxon>Pucciniales</taxon>
        <taxon>Pucciniaceae</taxon>
        <taxon>Puccinia</taxon>
    </lineage>
</organism>
<dbReference type="AlphaFoldDB" id="A0A5B0P5W4"/>
<evidence type="ECO:0000313" key="2">
    <source>
        <dbReference type="EMBL" id="KAA1095960.1"/>
    </source>
</evidence>
<comment type="caution">
    <text evidence="2">The sequence shown here is derived from an EMBL/GenBank/DDBJ whole genome shotgun (WGS) entry which is preliminary data.</text>
</comment>
<name>A0A5B0P5W4_PUCGR</name>
<gene>
    <name evidence="2" type="ORF">PGTUg99_036102</name>
</gene>
<dbReference type="EMBL" id="VDEP01000371">
    <property type="protein sequence ID" value="KAA1095960.1"/>
    <property type="molecule type" value="Genomic_DNA"/>
</dbReference>